<gene>
    <name evidence="4" type="ORF">SAMN05443248_5467</name>
</gene>
<feature type="domain" description="Fido" evidence="3">
    <location>
        <begin position="115"/>
        <end position="272"/>
    </location>
</feature>
<dbReference type="GO" id="GO:0005524">
    <property type="term" value="F:ATP binding"/>
    <property type="evidence" value="ECO:0007669"/>
    <property type="project" value="UniProtKB-KW"/>
</dbReference>
<dbReference type="InterPro" id="IPR036597">
    <property type="entry name" value="Fido-like_dom_sf"/>
</dbReference>
<dbReference type="OrthoDB" id="9813719at2"/>
<dbReference type="SUPFAM" id="SSF140931">
    <property type="entry name" value="Fic-like"/>
    <property type="match status" value="1"/>
</dbReference>
<dbReference type="PANTHER" id="PTHR13504:SF33">
    <property type="entry name" value="FIC FAMILY PROTEIN"/>
    <property type="match status" value="1"/>
</dbReference>
<feature type="binding site" evidence="2">
    <location>
        <begin position="249"/>
        <end position="250"/>
    </location>
    <ligand>
        <name>ATP</name>
        <dbReference type="ChEBI" id="CHEBI:30616"/>
    </ligand>
</feature>
<dbReference type="Gene3D" id="1.10.3290.10">
    <property type="entry name" value="Fido-like domain"/>
    <property type="match status" value="1"/>
</dbReference>
<evidence type="ECO:0000313" key="4">
    <source>
        <dbReference type="EMBL" id="SHH62985.1"/>
    </source>
</evidence>
<dbReference type="InterPro" id="IPR040198">
    <property type="entry name" value="Fido_containing"/>
</dbReference>
<dbReference type="AlphaFoldDB" id="A0A1M5UJ00"/>
<dbReference type="Gene3D" id="1.10.10.10">
    <property type="entry name" value="Winged helix-like DNA-binding domain superfamily/Winged helix DNA-binding domain"/>
    <property type="match status" value="1"/>
</dbReference>
<dbReference type="Pfam" id="PF02661">
    <property type="entry name" value="Fic"/>
    <property type="match status" value="1"/>
</dbReference>
<evidence type="ECO:0000259" key="3">
    <source>
        <dbReference type="PROSITE" id="PS51459"/>
    </source>
</evidence>
<proteinExistence type="predicted"/>
<dbReference type="InterPro" id="IPR036388">
    <property type="entry name" value="WH-like_DNA-bd_sf"/>
</dbReference>
<evidence type="ECO:0000256" key="1">
    <source>
        <dbReference type="PIRSR" id="PIRSR640198-1"/>
    </source>
</evidence>
<evidence type="ECO:0000256" key="2">
    <source>
        <dbReference type="PIRSR" id="PIRSR640198-2"/>
    </source>
</evidence>
<evidence type="ECO:0000313" key="5">
    <source>
        <dbReference type="Proteomes" id="UP000189796"/>
    </source>
</evidence>
<dbReference type="InterPro" id="IPR025230">
    <property type="entry name" value="DUF4172"/>
</dbReference>
<feature type="active site" evidence="1">
    <location>
        <position position="207"/>
    </location>
</feature>
<feature type="binding site" evidence="2">
    <location>
        <begin position="211"/>
        <end position="218"/>
    </location>
    <ligand>
        <name>ATP</name>
        <dbReference type="ChEBI" id="CHEBI:30616"/>
    </ligand>
</feature>
<reference evidence="4 5" key="1">
    <citation type="submission" date="2016-11" db="EMBL/GenBank/DDBJ databases">
        <authorList>
            <person name="Jaros S."/>
            <person name="Januszkiewicz K."/>
            <person name="Wedrychowicz H."/>
        </authorList>
    </citation>
    <scope>NUCLEOTIDE SEQUENCE [LARGE SCALE GENOMIC DNA]</scope>
    <source>
        <strain evidence="4 5">GAS138</strain>
    </source>
</reference>
<dbReference type="Pfam" id="PF13776">
    <property type="entry name" value="DUF4172"/>
    <property type="match status" value="1"/>
</dbReference>
<dbReference type="Proteomes" id="UP000189796">
    <property type="component" value="Chromosome I"/>
</dbReference>
<dbReference type="EMBL" id="LT670817">
    <property type="protein sequence ID" value="SHH62985.1"/>
    <property type="molecule type" value="Genomic_DNA"/>
</dbReference>
<dbReference type="InterPro" id="IPR003812">
    <property type="entry name" value="Fido"/>
</dbReference>
<name>A0A1M5UJ00_9BRAD</name>
<dbReference type="PROSITE" id="PS51459">
    <property type="entry name" value="FIDO"/>
    <property type="match status" value="1"/>
</dbReference>
<dbReference type="PANTHER" id="PTHR13504">
    <property type="entry name" value="FIDO DOMAIN-CONTAINING PROTEIN DDB_G0283145"/>
    <property type="match status" value="1"/>
</dbReference>
<accession>A0A1M5UJ00</accession>
<organism evidence="4 5">
    <name type="scientific">Bradyrhizobium erythrophlei</name>
    <dbReference type="NCBI Taxonomy" id="1437360"/>
    <lineage>
        <taxon>Bacteria</taxon>
        <taxon>Pseudomonadati</taxon>
        <taxon>Pseudomonadota</taxon>
        <taxon>Alphaproteobacteria</taxon>
        <taxon>Hyphomicrobiales</taxon>
        <taxon>Nitrobacteraceae</taxon>
        <taxon>Bradyrhizobium</taxon>
    </lineage>
</organism>
<keyword evidence="2" id="KW-0547">Nucleotide-binding</keyword>
<sequence length="369" mass="41923">MTEYIHELPNWPKFEWDQRGLTKQLAAVRHRQGRLIGRMQALGFRLREEAVLQTLTEDVVKSSEIEGEILDKDQVRSSIARRLGMDAAALPSADRNVEGVVEMMLDATQKYKEELTQDRLFGWHASLFPTGRSGMRKIMVGAWRDKKSGPMQVVSGPEGRERVHYEAPVAGRLDTETQAFLKWFNGTNDTDPVLRAALAHLWFVTIHPFEDGNGRIARAIADMSLARSEESTQRFYSMSAQIRIERNAYYDILESTQKGDLDITPWMEWFLGCLDRAFDGTEDTLAVVFKKADFWKKHAAATLNERQRDILNRLLDGFEGKLTSSKWALIEKCSPDTALRDIVDLVERGILTKDPGGGRSTSYSLVKEP</sequence>
<protein>
    <submittedName>
        <fullName evidence="4">Fic family protein</fullName>
    </submittedName>
</protein>
<keyword evidence="2" id="KW-0067">ATP-binding</keyword>